<dbReference type="InterPro" id="IPR010872">
    <property type="entry name" value="MDMPI_C-term_domain"/>
</dbReference>
<dbReference type="NCBIfam" id="TIGR03083">
    <property type="entry name" value="maleylpyruvate isomerase family mycothiol-dependent enzyme"/>
    <property type="match status" value="1"/>
</dbReference>
<evidence type="ECO:0000259" key="2">
    <source>
        <dbReference type="Pfam" id="PF11716"/>
    </source>
</evidence>
<feature type="domain" description="MDMPI C-terminal" evidence="1">
    <location>
        <begin position="143"/>
        <end position="238"/>
    </location>
</feature>
<feature type="domain" description="Mycothiol-dependent maleylpyruvate isomerase metal-binding" evidence="2">
    <location>
        <begin position="6"/>
        <end position="130"/>
    </location>
</feature>
<organism evidence="3 4">
    <name type="scientific">Acrocarpospora pleiomorpha</name>
    <dbReference type="NCBI Taxonomy" id="90975"/>
    <lineage>
        <taxon>Bacteria</taxon>
        <taxon>Bacillati</taxon>
        <taxon>Actinomycetota</taxon>
        <taxon>Actinomycetes</taxon>
        <taxon>Streptosporangiales</taxon>
        <taxon>Streptosporangiaceae</taxon>
        <taxon>Acrocarpospora</taxon>
    </lineage>
</organism>
<dbReference type="RefSeq" id="WP_155349183.1">
    <property type="nucleotide sequence ID" value="NZ_BAAAHM010000041.1"/>
</dbReference>
<dbReference type="Pfam" id="PF11716">
    <property type="entry name" value="MDMPI_N"/>
    <property type="match status" value="1"/>
</dbReference>
<reference evidence="3 4" key="1">
    <citation type="submission" date="2019-10" db="EMBL/GenBank/DDBJ databases">
        <title>Whole genome shotgun sequence of Acrocarpospora pleiomorpha NBRC 16267.</title>
        <authorList>
            <person name="Ichikawa N."/>
            <person name="Kimura A."/>
            <person name="Kitahashi Y."/>
            <person name="Komaki H."/>
            <person name="Oguchi A."/>
        </authorList>
    </citation>
    <scope>NUCLEOTIDE SEQUENCE [LARGE SCALE GENOMIC DNA]</scope>
    <source>
        <strain evidence="3 4">NBRC 16267</strain>
    </source>
</reference>
<dbReference type="PANTHER" id="PTHR40758:SF1">
    <property type="entry name" value="CONSERVED PROTEIN"/>
    <property type="match status" value="1"/>
</dbReference>
<dbReference type="InterPro" id="IPR017517">
    <property type="entry name" value="Maleyloyr_isom"/>
</dbReference>
<dbReference type="OrthoDB" id="3671213at2"/>
<accession>A0A5M3XSP4</accession>
<dbReference type="EMBL" id="BLAF01000051">
    <property type="protein sequence ID" value="GES24327.1"/>
    <property type="molecule type" value="Genomic_DNA"/>
</dbReference>
<evidence type="ECO:0000313" key="4">
    <source>
        <dbReference type="Proteomes" id="UP000377595"/>
    </source>
</evidence>
<gene>
    <name evidence="3" type="ORF">Aple_072260</name>
</gene>
<evidence type="ECO:0000259" key="1">
    <source>
        <dbReference type="Pfam" id="PF07398"/>
    </source>
</evidence>
<keyword evidence="4" id="KW-1185">Reference proteome</keyword>
<dbReference type="Pfam" id="PF07398">
    <property type="entry name" value="MDMPI_C"/>
    <property type="match status" value="1"/>
</dbReference>
<dbReference type="GO" id="GO:0046872">
    <property type="term" value="F:metal ion binding"/>
    <property type="evidence" value="ECO:0007669"/>
    <property type="project" value="InterPro"/>
</dbReference>
<name>A0A5M3XSP4_9ACTN</name>
<dbReference type="GO" id="GO:0005886">
    <property type="term" value="C:plasma membrane"/>
    <property type="evidence" value="ECO:0007669"/>
    <property type="project" value="TreeGrafter"/>
</dbReference>
<comment type="caution">
    <text evidence="3">The sequence shown here is derived from an EMBL/GenBank/DDBJ whole genome shotgun (WGS) entry which is preliminary data.</text>
</comment>
<dbReference type="InterPro" id="IPR024344">
    <property type="entry name" value="MDMPI_metal-binding"/>
</dbReference>
<dbReference type="Proteomes" id="UP000377595">
    <property type="component" value="Unassembled WGS sequence"/>
</dbReference>
<evidence type="ECO:0000313" key="3">
    <source>
        <dbReference type="EMBL" id="GES24327.1"/>
    </source>
</evidence>
<protein>
    <recommendedName>
        <fullName evidence="5">Mycothiol-dependent maleylpyruvate isomerase metal-binding domain-containing protein</fullName>
    </recommendedName>
</protein>
<dbReference type="AlphaFoldDB" id="A0A5M3XSP4"/>
<dbReference type="PANTHER" id="PTHR40758">
    <property type="entry name" value="CONSERVED PROTEIN"/>
    <property type="match status" value="1"/>
</dbReference>
<dbReference type="InterPro" id="IPR034660">
    <property type="entry name" value="DinB/YfiT-like"/>
</dbReference>
<evidence type="ECO:0008006" key="5">
    <source>
        <dbReference type="Google" id="ProtNLM"/>
    </source>
</evidence>
<proteinExistence type="predicted"/>
<sequence>MDYAAALVEQNMLFGELIRDADPATPVPTCPGWTLQQLFRHVGRGDRWAAQIVRDRVEEFLDPRTVRDGKPPADPDGAIRWLHGGPRALADAIADIGADTAAWTFFGPRPAAWWVRRRLHEATVHRADAALALGVPYELAAPLAADGISEWLDMVADTQRLGRPASLDPGVTLHIHATDDLGPSGEWMIKGGEGGVTWDHGHGKATTAVRGRAVDLLLALLRRPATDVQVFGAEDVWATWLERTPF</sequence>
<dbReference type="SUPFAM" id="SSF109854">
    <property type="entry name" value="DinB/YfiT-like putative metalloenzymes"/>
    <property type="match status" value="1"/>
</dbReference>